<dbReference type="Proteomes" id="UP000188268">
    <property type="component" value="Unassembled WGS sequence"/>
</dbReference>
<feature type="domain" description="Sialate O-acetylesterase" evidence="2">
    <location>
        <begin position="1"/>
        <end position="49"/>
    </location>
</feature>
<evidence type="ECO:0000256" key="1">
    <source>
        <dbReference type="ARBA" id="ARBA00022801"/>
    </source>
</evidence>
<accession>A0A1R3HI69</accession>
<organism evidence="3 4">
    <name type="scientific">Corchorus capsularis</name>
    <name type="common">Jute</name>
    <dbReference type="NCBI Taxonomy" id="210143"/>
    <lineage>
        <taxon>Eukaryota</taxon>
        <taxon>Viridiplantae</taxon>
        <taxon>Streptophyta</taxon>
        <taxon>Embryophyta</taxon>
        <taxon>Tracheophyta</taxon>
        <taxon>Spermatophyta</taxon>
        <taxon>Magnoliopsida</taxon>
        <taxon>eudicotyledons</taxon>
        <taxon>Gunneridae</taxon>
        <taxon>Pentapetalae</taxon>
        <taxon>rosids</taxon>
        <taxon>malvids</taxon>
        <taxon>Malvales</taxon>
        <taxon>Malvaceae</taxon>
        <taxon>Grewioideae</taxon>
        <taxon>Apeibeae</taxon>
        <taxon>Corchorus</taxon>
    </lineage>
</organism>
<evidence type="ECO:0000259" key="2">
    <source>
        <dbReference type="Pfam" id="PF03629"/>
    </source>
</evidence>
<dbReference type="Gramene" id="OMO69964">
    <property type="protein sequence ID" value="OMO69964"/>
    <property type="gene ID" value="CCACVL1_19177"/>
</dbReference>
<gene>
    <name evidence="3" type="ORF">CCACVL1_19177</name>
</gene>
<proteinExistence type="predicted"/>
<keyword evidence="1" id="KW-0378">Hydrolase</keyword>
<sequence>MSGRGGVKHQHWDGVVPLECQPHPSILRLSANLDWEQANEPLHFDIDTSK</sequence>
<comment type="caution">
    <text evidence="3">The sequence shown here is derived from an EMBL/GenBank/DDBJ whole genome shotgun (WGS) entry which is preliminary data.</text>
</comment>
<protein>
    <submittedName>
        <fullName evidence="3">Putative carbohydrate esterase</fullName>
    </submittedName>
</protein>
<dbReference type="PANTHER" id="PTHR31988">
    <property type="entry name" value="ESTERASE, PUTATIVE (DUF303)-RELATED"/>
    <property type="match status" value="1"/>
</dbReference>
<dbReference type="OrthoDB" id="42638at2759"/>
<evidence type="ECO:0000313" key="4">
    <source>
        <dbReference type="Proteomes" id="UP000188268"/>
    </source>
</evidence>
<name>A0A1R3HI69_COCAP</name>
<dbReference type="SMR" id="A0A1R3HI69"/>
<dbReference type="InterPro" id="IPR005181">
    <property type="entry name" value="SASA"/>
</dbReference>
<dbReference type="AlphaFoldDB" id="A0A1R3HI69"/>
<evidence type="ECO:0000313" key="3">
    <source>
        <dbReference type="EMBL" id="OMO69964.1"/>
    </source>
</evidence>
<keyword evidence="4" id="KW-1185">Reference proteome</keyword>
<dbReference type="OMA" id="QLGQSNM"/>
<dbReference type="InterPro" id="IPR052940">
    <property type="entry name" value="Carb_Esterase_6"/>
</dbReference>
<feature type="non-terminal residue" evidence="3">
    <location>
        <position position="50"/>
    </location>
</feature>
<dbReference type="STRING" id="210143.A0A1R3HI69"/>
<reference evidence="3 4" key="1">
    <citation type="submission" date="2013-09" db="EMBL/GenBank/DDBJ databases">
        <title>Corchorus capsularis genome sequencing.</title>
        <authorList>
            <person name="Alam M."/>
            <person name="Haque M.S."/>
            <person name="Islam M.S."/>
            <person name="Emdad E.M."/>
            <person name="Islam M.M."/>
            <person name="Ahmed B."/>
            <person name="Halim A."/>
            <person name="Hossen Q.M.M."/>
            <person name="Hossain M.Z."/>
            <person name="Ahmed R."/>
            <person name="Khan M.M."/>
            <person name="Islam R."/>
            <person name="Rashid M.M."/>
            <person name="Khan S.A."/>
            <person name="Rahman M.S."/>
            <person name="Alam M."/>
        </authorList>
    </citation>
    <scope>NUCLEOTIDE SEQUENCE [LARGE SCALE GENOMIC DNA]</scope>
    <source>
        <strain evidence="4">cv. CVL-1</strain>
        <tissue evidence="3">Whole seedling</tissue>
    </source>
</reference>
<dbReference type="PANTHER" id="PTHR31988:SF19">
    <property type="entry name" value="9-O-ACETYL-N-ACETYLNEURAMINIC ACID DEACETYLASE-RELATED"/>
    <property type="match status" value="1"/>
</dbReference>
<dbReference type="GO" id="GO:0016787">
    <property type="term" value="F:hydrolase activity"/>
    <property type="evidence" value="ECO:0007669"/>
    <property type="project" value="UniProtKB-KW"/>
</dbReference>
<dbReference type="EMBL" id="AWWV01011895">
    <property type="protein sequence ID" value="OMO69964.1"/>
    <property type="molecule type" value="Genomic_DNA"/>
</dbReference>
<dbReference type="Pfam" id="PF03629">
    <property type="entry name" value="SASA"/>
    <property type="match status" value="1"/>
</dbReference>